<accession>A0ABW7UN06</accession>
<keyword evidence="5 6" id="KW-0472">Membrane</keyword>
<evidence type="ECO:0000313" key="7">
    <source>
        <dbReference type="EMBL" id="MFI1963241.1"/>
    </source>
</evidence>
<protein>
    <submittedName>
        <fullName evidence="7">HlyD family efflux transporter periplasmic adaptor subunit</fullName>
    </submittedName>
</protein>
<feature type="transmembrane region" description="Helical" evidence="6">
    <location>
        <begin position="32"/>
        <end position="49"/>
    </location>
</feature>
<keyword evidence="8" id="KW-1185">Reference proteome</keyword>
<keyword evidence="4 6" id="KW-1133">Transmembrane helix</keyword>
<dbReference type="EMBL" id="JBIRWE010000001">
    <property type="protein sequence ID" value="MFI1963241.1"/>
    <property type="molecule type" value="Genomic_DNA"/>
</dbReference>
<proteinExistence type="inferred from homology"/>
<comment type="subcellular location">
    <subcellularLocation>
        <location evidence="1">Membrane</location>
        <topology evidence="1">Single-pass membrane protein</topology>
    </subcellularLocation>
</comment>
<comment type="caution">
    <text evidence="7">The sequence shown here is derived from an EMBL/GenBank/DDBJ whole genome shotgun (WGS) entry which is preliminary data.</text>
</comment>
<sequence>MSVQFRQKALSKLQSPEELDLPVRFARPQGRLVLALTAIVMAAGCLWAVNGTVSSKLRAPGVLTHAEGSYVLQSPVAGQVTRVLAKEGQLLAKGAPLLDVRTPQGDRSVRAVAAGRVTALVAGIGTVVTTGSDVATMERVGNPEDPLVAMVYVPGGSGAGVPVGARVDLTVQSAPAQRFGVLRGRVKAVGRTPQSRRQIAGFLGDGELAGQFTKSGQPVAVLVELERAATKSGYAWSSTGGPPYAIDSATQVRAAVHLAAQHPVDWLLP</sequence>
<dbReference type="PANTHER" id="PTHR30386">
    <property type="entry name" value="MEMBRANE FUSION SUBUNIT OF EMRAB-TOLC MULTIDRUG EFFLUX PUMP"/>
    <property type="match status" value="1"/>
</dbReference>
<dbReference type="Gene3D" id="2.40.50.100">
    <property type="match status" value="1"/>
</dbReference>
<evidence type="ECO:0000256" key="6">
    <source>
        <dbReference type="SAM" id="Phobius"/>
    </source>
</evidence>
<reference evidence="7 8" key="1">
    <citation type="submission" date="2024-10" db="EMBL/GenBank/DDBJ databases">
        <title>The Natural Products Discovery Center: Release of the First 8490 Sequenced Strains for Exploring Actinobacteria Biosynthetic Diversity.</title>
        <authorList>
            <person name="Kalkreuter E."/>
            <person name="Kautsar S.A."/>
            <person name="Yang D."/>
            <person name="Bader C.D."/>
            <person name="Teijaro C.N."/>
            <person name="Fluegel L."/>
            <person name="Davis C.M."/>
            <person name="Simpson J.R."/>
            <person name="Lauterbach L."/>
            <person name="Steele A.D."/>
            <person name="Gui C."/>
            <person name="Meng S."/>
            <person name="Li G."/>
            <person name="Viehrig K."/>
            <person name="Ye F."/>
            <person name="Su P."/>
            <person name="Kiefer A.F."/>
            <person name="Nichols A."/>
            <person name="Cepeda A.J."/>
            <person name="Yan W."/>
            <person name="Fan B."/>
            <person name="Jiang Y."/>
            <person name="Adhikari A."/>
            <person name="Zheng C.-J."/>
            <person name="Schuster L."/>
            <person name="Cowan T.M."/>
            <person name="Smanski M.J."/>
            <person name="Chevrette M.G."/>
            <person name="De Carvalho L.P.S."/>
            <person name="Shen B."/>
        </authorList>
    </citation>
    <scope>NUCLEOTIDE SEQUENCE [LARGE SCALE GENOMIC DNA]</scope>
    <source>
        <strain evidence="7 8">NPDC020327</strain>
    </source>
</reference>
<evidence type="ECO:0000256" key="4">
    <source>
        <dbReference type="ARBA" id="ARBA00022989"/>
    </source>
</evidence>
<dbReference type="PANTHER" id="PTHR30386:SF26">
    <property type="entry name" value="TRANSPORT PROTEIN COMB"/>
    <property type="match status" value="1"/>
</dbReference>
<evidence type="ECO:0000256" key="2">
    <source>
        <dbReference type="ARBA" id="ARBA00009477"/>
    </source>
</evidence>
<dbReference type="InterPro" id="IPR011053">
    <property type="entry name" value="Single_hybrid_motif"/>
</dbReference>
<organism evidence="7 8">
    <name type="scientific">Streptomyces pathocidini</name>
    <dbReference type="NCBI Taxonomy" id="1650571"/>
    <lineage>
        <taxon>Bacteria</taxon>
        <taxon>Bacillati</taxon>
        <taxon>Actinomycetota</taxon>
        <taxon>Actinomycetes</taxon>
        <taxon>Kitasatosporales</taxon>
        <taxon>Streptomycetaceae</taxon>
        <taxon>Streptomyces</taxon>
    </lineage>
</organism>
<dbReference type="SUPFAM" id="SSF51230">
    <property type="entry name" value="Single hybrid motif"/>
    <property type="match status" value="1"/>
</dbReference>
<dbReference type="RefSeq" id="WP_055473649.1">
    <property type="nucleotide sequence ID" value="NZ_JBIRWE010000001.1"/>
</dbReference>
<evidence type="ECO:0000256" key="5">
    <source>
        <dbReference type="ARBA" id="ARBA00023136"/>
    </source>
</evidence>
<evidence type="ECO:0000256" key="3">
    <source>
        <dbReference type="ARBA" id="ARBA00022692"/>
    </source>
</evidence>
<evidence type="ECO:0000256" key="1">
    <source>
        <dbReference type="ARBA" id="ARBA00004167"/>
    </source>
</evidence>
<name>A0ABW7UN06_9ACTN</name>
<dbReference type="Proteomes" id="UP001611548">
    <property type="component" value="Unassembled WGS sequence"/>
</dbReference>
<evidence type="ECO:0000313" key="8">
    <source>
        <dbReference type="Proteomes" id="UP001611548"/>
    </source>
</evidence>
<comment type="similarity">
    <text evidence="2">Belongs to the membrane fusion protein (MFP) (TC 8.A.1) family.</text>
</comment>
<dbReference type="InterPro" id="IPR050739">
    <property type="entry name" value="MFP"/>
</dbReference>
<keyword evidence="3 6" id="KW-0812">Transmembrane</keyword>
<gene>
    <name evidence="7" type="ORF">ACH429_03735</name>
</gene>